<sequence>MAIKVTKTSRVNPATNSSHDSLLLPLTFFDLRWIKFHPTERVLFYKLHKHNSFHSLILPKLEHSLSTVLHHYLPLVGRLRWDPQDPKPHILVLPNDYVTLIVAESDADFSLLSRKGTRPETEIRSLVPELPASRDDSVFVLALQVTLFPNQGFSIGVTAHHSAMDGRSMSMFVRSWAHVCKHGTIGQLTPCLDRTVINVPASLDARILEVVSYFSEDKTRSRSLKLPPSEEISPDTVRTTLELTRENVHKLKERAKNESTRSHLHLSTFVVANAYLWSCLVKARGGDADRPVRFMYAADFRNRLGSPVPESYFGSCVLSVGCFGHKAGVVSGEDGFVNAVEIISDSVRGVGTLDVEALCELYIDGDDEVSIDRNEAFSMSERRDESGGVEIGLCLKKCEMDLFIDLFQNELHWLKLQLHAQQGHASEKRDCLIHNPYNGGDLRRHLEKLVEAEKVQDFIKKNHFGQEAISEPSESWEFYREAIALCELYIDGTMTVKPGTQTVSIVGSNRFGLYGSEFGWGKPVGCETVFIDCDEAFSMSERRDEPGVVEIEAFV</sequence>
<keyword evidence="4" id="KW-1185">Reference proteome</keyword>
<proteinExistence type="predicted"/>
<dbReference type="Proteomes" id="UP000823674">
    <property type="component" value="Chromosome A02"/>
</dbReference>
<keyword evidence="1" id="KW-0808">Transferase</keyword>
<dbReference type="Gene3D" id="3.30.559.10">
    <property type="entry name" value="Chloramphenicol acetyltransferase-like domain"/>
    <property type="match status" value="3"/>
</dbReference>
<comment type="caution">
    <text evidence="3">The sequence shown here is derived from an EMBL/GenBank/DDBJ whole genome shotgun (WGS) entry which is preliminary data.</text>
</comment>
<keyword evidence="2" id="KW-0012">Acyltransferase</keyword>
<evidence type="ECO:0000313" key="4">
    <source>
        <dbReference type="Proteomes" id="UP000823674"/>
    </source>
</evidence>
<dbReference type="PANTHER" id="PTHR31625">
    <property type="match status" value="1"/>
</dbReference>
<name>A0ABQ7NNZ3_BRACM</name>
<evidence type="ECO:0000256" key="2">
    <source>
        <dbReference type="ARBA" id="ARBA00023315"/>
    </source>
</evidence>
<accession>A0ABQ7NNZ3</accession>
<dbReference type="InterPro" id="IPR051504">
    <property type="entry name" value="Plant_metabolite_acyltrans"/>
</dbReference>
<evidence type="ECO:0000313" key="3">
    <source>
        <dbReference type="EMBL" id="KAG5411861.1"/>
    </source>
</evidence>
<dbReference type="Pfam" id="PF02458">
    <property type="entry name" value="Transferase"/>
    <property type="match status" value="1"/>
</dbReference>
<evidence type="ECO:0000256" key="1">
    <source>
        <dbReference type="ARBA" id="ARBA00022679"/>
    </source>
</evidence>
<dbReference type="InterPro" id="IPR023213">
    <property type="entry name" value="CAT-like_dom_sf"/>
</dbReference>
<gene>
    <name evidence="3" type="primary">A02p051830.1_BraROA</name>
    <name evidence="3" type="ORF">IGI04_008180</name>
</gene>
<reference evidence="3 4" key="1">
    <citation type="submission" date="2021-03" db="EMBL/GenBank/DDBJ databases">
        <authorList>
            <person name="King G.J."/>
            <person name="Bancroft I."/>
            <person name="Baten A."/>
            <person name="Bloomfield J."/>
            <person name="Borpatragohain P."/>
            <person name="He Z."/>
            <person name="Irish N."/>
            <person name="Irwin J."/>
            <person name="Liu K."/>
            <person name="Mauleon R.P."/>
            <person name="Moore J."/>
            <person name="Morris R."/>
            <person name="Ostergaard L."/>
            <person name="Wang B."/>
            <person name="Wells R."/>
        </authorList>
    </citation>
    <scope>NUCLEOTIDE SEQUENCE [LARGE SCALE GENOMIC DNA]</scope>
    <source>
        <strain evidence="3">R-o-18</strain>
        <tissue evidence="3">Leaf</tissue>
    </source>
</reference>
<organism evidence="3 4">
    <name type="scientific">Brassica rapa subsp. trilocularis</name>
    <dbReference type="NCBI Taxonomy" id="1813537"/>
    <lineage>
        <taxon>Eukaryota</taxon>
        <taxon>Viridiplantae</taxon>
        <taxon>Streptophyta</taxon>
        <taxon>Embryophyta</taxon>
        <taxon>Tracheophyta</taxon>
        <taxon>Spermatophyta</taxon>
        <taxon>Magnoliopsida</taxon>
        <taxon>eudicotyledons</taxon>
        <taxon>Gunneridae</taxon>
        <taxon>Pentapetalae</taxon>
        <taxon>rosids</taxon>
        <taxon>malvids</taxon>
        <taxon>Brassicales</taxon>
        <taxon>Brassicaceae</taxon>
        <taxon>Brassiceae</taxon>
        <taxon>Brassica</taxon>
    </lineage>
</organism>
<dbReference type="SUPFAM" id="SSF52777">
    <property type="entry name" value="CoA-dependent acyltransferases"/>
    <property type="match status" value="1"/>
</dbReference>
<dbReference type="EMBL" id="JADBGQ010000002">
    <property type="protein sequence ID" value="KAG5411861.1"/>
    <property type="molecule type" value="Genomic_DNA"/>
</dbReference>
<protein>
    <submittedName>
        <fullName evidence="3">Uncharacterized protein</fullName>
    </submittedName>
</protein>